<dbReference type="EMBL" id="JBHSDJ010000062">
    <property type="protein sequence ID" value="MFC4247555.1"/>
    <property type="molecule type" value="Genomic_DNA"/>
</dbReference>
<evidence type="ECO:0000256" key="1">
    <source>
        <dbReference type="SAM" id="MobiDB-lite"/>
    </source>
</evidence>
<organism evidence="2 3">
    <name type="scientific">Natribaculum luteum</name>
    <dbReference type="NCBI Taxonomy" id="1586232"/>
    <lineage>
        <taxon>Archaea</taxon>
        <taxon>Methanobacteriati</taxon>
        <taxon>Methanobacteriota</taxon>
        <taxon>Stenosarchaea group</taxon>
        <taxon>Halobacteria</taxon>
        <taxon>Halobacteriales</taxon>
        <taxon>Natrialbaceae</taxon>
        <taxon>Natribaculum</taxon>
    </lineage>
</organism>
<dbReference type="GeneID" id="71856559"/>
<proteinExistence type="predicted"/>
<dbReference type="Proteomes" id="UP001595821">
    <property type="component" value="Unassembled WGS sequence"/>
</dbReference>
<reference evidence="2 3" key="1">
    <citation type="journal article" date="2014" name="Int. J. Syst. Evol. Microbiol.">
        <title>Complete genome sequence of Corynebacterium casei LMG S-19264T (=DSM 44701T), isolated from a smear-ripened cheese.</title>
        <authorList>
            <consortium name="US DOE Joint Genome Institute (JGI-PGF)"/>
            <person name="Walter F."/>
            <person name="Albersmeier A."/>
            <person name="Kalinowski J."/>
            <person name="Ruckert C."/>
        </authorList>
    </citation>
    <scope>NUCLEOTIDE SEQUENCE [LARGE SCALE GENOMIC DNA]</scope>
    <source>
        <strain evidence="2 3">IBRC-M 10912</strain>
    </source>
</reference>
<sequence>MLEQIDHRGKRFTIGDEDSVDDIARERCRQAELLERQAQREIRELERAKAVAGPGSTDSDMENSTDDTGLAVQKTHRIS</sequence>
<dbReference type="AlphaFoldDB" id="A0ABD5NZV9"/>
<protein>
    <submittedName>
        <fullName evidence="2">Uncharacterized protein</fullName>
    </submittedName>
</protein>
<dbReference type="RefSeq" id="WP_246976831.1">
    <property type="nucleotide sequence ID" value="NZ_CP095399.1"/>
</dbReference>
<feature type="region of interest" description="Disordered" evidence="1">
    <location>
        <begin position="46"/>
        <end position="79"/>
    </location>
</feature>
<evidence type="ECO:0000313" key="3">
    <source>
        <dbReference type="Proteomes" id="UP001595821"/>
    </source>
</evidence>
<accession>A0ABD5NZV9</accession>
<evidence type="ECO:0000313" key="2">
    <source>
        <dbReference type="EMBL" id="MFC4247555.1"/>
    </source>
</evidence>
<name>A0ABD5NZV9_9EURY</name>
<comment type="caution">
    <text evidence="2">The sequence shown here is derived from an EMBL/GenBank/DDBJ whole genome shotgun (WGS) entry which is preliminary data.</text>
</comment>
<gene>
    <name evidence="2" type="ORF">ACFOZ7_11225</name>
</gene>